<dbReference type="EMBL" id="JALBUR010000007">
    <property type="protein sequence ID" value="MDX8419294.1"/>
    <property type="molecule type" value="Genomic_DNA"/>
</dbReference>
<dbReference type="Pfam" id="PF13641">
    <property type="entry name" value="Glyco_tranf_2_3"/>
    <property type="match status" value="1"/>
</dbReference>
<proteinExistence type="inferred from homology"/>
<feature type="transmembrane region" description="Helical" evidence="4">
    <location>
        <begin position="12"/>
        <end position="33"/>
    </location>
</feature>
<dbReference type="PANTHER" id="PTHR43630:SF1">
    <property type="entry name" value="POLY-BETA-1,6-N-ACETYL-D-GLUCOSAMINE SYNTHASE"/>
    <property type="match status" value="1"/>
</dbReference>
<sequence length="402" mass="45219">MGNAFLTVLRWVLLVFAGLYTMHFALIAFGGLIKPFALYHDTEKKHHFAILIPVRNEEHVIGSLLDSIGKTDYPHDLLDVYVLVNNTTDHTPDIARSYGAHVIDYGNTVHSKGDVLGRAFAELTKHRELDAFAIFDADNLVDAGFFTAMNSALQHGVQVAQGRRIGKNTYDTFLCGFYEVFYQMQNVLFNNGAQHNSRSAVLNGTGWVIRSSILQAHPFDTVTITEDLELSAQCALWGVSITYVHDARCYDEYPMTAKMSLRQLFRWIFGQVQCMRVYTGKLLKKWGAAHSAAAQDLAMVFAMPAAVMIGGIGLVLSFATMPLHKALLLMLVLILLLYICFDALLQGCLYKAEIAHCTVQGFLFPIFMCIWIPLMIVCLFKKNVAWKPIEHNRNVRIEDMKK</sequence>
<feature type="transmembrane region" description="Helical" evidence="4">
    <location>
        <begin position="359"/>
        <end position="380"/>
    </location>
</feature>
<feature type="transmembrane region" description="Helical" evidence="4">
    <location>
        <begin position="297"/>
        <end position="319"/>
    </location>
</feature>
<accession>A0AB35U7T2</accession>
<feature type="transmembrane region" description="Helical" evidence="4">
    <location>
        <begin position="326"/>
        <end position="347"/>
    </location>
</feature>
<dbReference type="PANTHER" id="PTHR43630">
    <property type="entry name" value="POLY-BETA-1,6-N-ACETYL-D-GLUCOSAMINE SYNTHASE"/>
    <property type="match status" value="1"/>
</dbReference>
<keyword evidence="4" id="KW-1133">Transmembrane helix</keyword>
<evidence type="ECO:0000313" key="6">
    <source>
        <dbReference type="Proteomes" id="UP001286174"/>
    </source>
</evidence>
<evidence type="ECO:0000256" key="2">
    <source>
        <dbReference type="ARBA" id="ARBA00022676"/>
    </source>
</evidence>
<keyword evidence="6" id="KW-1185">Reference proteome</keyword>
<comment type="caution">
    <text evidence="5">The sequence shown here is derived from an EMBL/GenBank/DDBJ whole genome shotgun (WGS) entry which is preliminary data.</text>
</comment>
<evidence type="ECO:0000256" key="1">
    <source>
        <dbReference type="ARBA" id="ARBA00006739"/>
    </source>
</evidence>
<reference evidence="5 6" key="1">
    <citation type="submission" date="2022-03" db="EMBL/GenBank/DDBJ databases">
        <title>Novel taxa within the pig intestine.</title>
        <authorList>
            <person name="Wylensek D."/>
            <person name="Bishof K."/>
            <person name="Afrizal A."/>
            <person name="Clavel T."/>
        </authorList>
    </citation>
    <scope>NUCLEOTIDE SEQUENCE [LARGE SCALE GENOMIC DNA]</scope>
    <source>
        <strain evidence="5 6">CLA-KB-P133</strain>
    </source>
</reference>
<evidence type="ECO:0000256" key="3">
    <source>
        <dbReference type="ARBA" id="ARBA00022679"/>
    </source>
</evidence>
<name>A0AB35U7T2_9FIRM</name>
<dbReference type="RefSeq" id="WP_370595762.1">
    <property type="nucleotide sequence ID" value="NZ_JALBUR010000007.1"/>
</dbReference>
<gene>
    <name evidence="5" type="ORF">MOZ60_04200</name>
</gene>
<dbReference type="Gene3D" id="3.90.550.10">
    <property type="entry name" value="Spore Coat Polysaccharide Biosynthesis Protein SpsA, Chain A"/>
    <property type="match status" value="1"/>
</dbReference>
<dbReference type="CDD" id="cd06438">
    <property type="entry name" value="EpsO_like"/>
    <property type="match status" value="1"/>
</dbReference>
<dbReference type="InterPro" id="IPR029044">
    <property type="entry name" value="Nucleotide-diphossugar_trans"/>
</dbReference>
<organism evidence="5 6">
    <name type="scientific">Grylomicrobium aquisgranensis</name>
    <dbReference type="NCBI Taxonomy" id="2926318"/>
    <lineage>
        <taxon>Bacteria</taxon>
        <taxon>Bacillati</taxon>
        <taxon>Bacillota</taxon>
        <taxon>Erysipelotrichia</taxon>
        <taxon>Erysipelotrichales</taxon>
        <taxon>Erysipelotrichaceae</taxon>
        <taxon>Grylomicrobium</taxon>
    </lineage>
</organism>
<dbReference type="SUPFAM" id="SSF53448">
    <property type="entry name" value="Nucleotide-diphospho-sugar transferases"/>
    <property type="match status" value="1"/>
</dbReference>
<protein>
    <submittedName>
        <fullName evidence="5">Glycosyltransferase family 2 protein</fullName>
    </submittedName>
</protein>
<comment type="similarity">
    <text evidence="1">Belongs to the glycosyltransferase 2 family.</text>
</comment>
<dbReference type="AlphaFoldDB" id="A0AB35U7T2"/>
<dbReference type="GO" id="GO:0016757">
    <property type="term" value="F:glycosyltransferase activity"/>
    <property type="evidence" value="ECO:0007669"/>
    <property type="project" value="UniProtKB-KW"/>
</dbReference>
<evidence type="ECO:0000313" key="5">
    <source>
        <dbReference type="EMBL" id="MDX8419294.1"/>
    </source>
</evidence>
<keyword evidence="4" id="KW-0812">Transmembrane</keyword>
<evidence type="ECO:0000256" key="4">
    <source>
        <dbReference type="SAM" id="Phobius"/>
    </source>
</evidence>
<keyword evidence="2" id="KW-0328">Glycosyltransferase</keyword>
<dbReference type="Proteomes" id="UP001286174">
    <property type="component" value="Unassembled WGS sequence"/>
</dbReference>
<keyword evidence="4" id="KW-0472">Membrane</keyword>
<keyword evidence="3" id="KW-0808">Transferase</keyword>